<accession>A0ABY3WK38</accession>
<evidence type="ECO:0000313" key="2">
    <source>
        <dbReference type="Proteomes" id="UP000828924"/>
    </source>
</evidence>
<protein>
    <submittedName>
        <fullName evidence="1">Uncharacterized protein</fullName>
    </submittedName>
</protein>
<dbReference type="Proteomes" id="UP000828924">
    <property type="component" value="Chromosome"/>
</dbReference>
<reference evidence="1 2" key="1">
    <citation type="submission" date="2021-03" db="EMBL/GenBank/DDBJ databases">
        <title>Complete genome of Streptomyces formicae strain 1H-GS9 (DSM 100524).</title>
        <authorList>
            <person name="Atanasov K.E."/>
            <person name="Altabella T."/>
            <person name="Ferrer A."/>
        </authorList>
    </citation>
    <scope>NUCLEOTIDE SEQUENCE [LARGE SCALE GENOMIC DNA]</scope>
    <source>
        <strain evidence="1 2">1H-GS9</strain>
    </source>
</reference>
<sequence>MTDYGTSNPGFEADVIMTAAVLGLAVSYIKNLVPIRFDMDPRDKDKEWELFKEVVQRLNSAAVGYLGRNNLLPSGTVEAGFAPLHTKGAVVVGVYHLAGQKTPDSVNEPELSPKGKVLYEKIRNEQLPQYVGRGAYTGFVDNWNTVGDTDPVGPLSTVRFLVPQPDVPHETPMPHPRWLPPTSSELWRLRLRRNTQDLYVPWGMIGGDKAQNSPNTWMSNPTNAPNEADQITGLMKTQGMVFEGEPTLSDIAGYTHGMIQAIYKAYGLGPSATPYEITVGTETTKLASCVPCSLFMISLGYPPTSIHLGRGESWVPLLEPYTPGRSSESVERAVIRDLNNSWQDECAEWLTLGLKVLDQAAVTDDHQASVTAVRQYLDTNSRDKSVASALILDAVSIHDSELSRISRTLNPADSVESIAPTHRW</sequence>
<proteinExistence type="predicted"/>
<gene>
    <name evidence="1" type="ORF">J4032_10070</name>
</gene>
<dbReference type="EMBL" id="CP071872">
    <property type="protein sequence ID" value="UNM11844.1"/>
    <property type="molecule type" value="Genomic_DNA"/>
</dbReference>
<dbReference type="RefSeq" id="WP_242330429.1">
    <property type="nucleotide sequence ID" value="NZ_CP071872.1"/>
</dbReference>
<keyword evidence="2" id="KW-1185">Reference proteome</keyword>
<name>A0ABY3WK38_9ACTN</name>
<organism evidence="1 2">
    <name type="scientific">Streptomyces formicae</name>
    <dbReference type="NCBI Taxonomy" id="1616117"/>
    <lineage>
        <taxon>Bacteria</taxon>
        <taxon>Bacillati</taxon>
        <taxon>Actinomycetota</taxon>
        <taxon>Actinomycetes</taxon>
        <taxon>Kitasatosporales</taxon>
        <taxon>Streptomycetaceae</taxon>
        <taxon>Streptomyces</taxon>
    </lineage>
</organism>
<evidence type="ECO:0000313" key="1">
    <source>
        <dbReference type="EMBL" id="UNM11844.1"/>
    </source>
</evidence>